<proteinExistence type="predicted"/>
<accession>A0A6C0CLS4</accession>
<reference evidence="1" key="1">
    <citation type="journal article" date="2020" name="Nature">
        <title>Giant virus diversity and host interactions through global metagenomics.</title>
        <authorList>
            <person name="Schulz F."/>
            <person name="Roux S."/>
            <person name="Paez-Espino D."/>
            <person name="Jungbluth S."/>
            <person name="Walsh D.A."/>
            <person name="Denef V.J."/>
            <person name="McMahon K.D."/>
            <person name="Konstantinidis K.T."/>
            <person name="Eloe-Fadrosh E.A."/>
            <person name="Kyrpides N.C."/>
            <person name="Woyke T."/>
        </authorList>
    </citation>
    <scope>NUCLEOTIDE SEQUENCE</scope>
    <source>
        <strain evidence="1">GVMAG-M-3300021354-14</strain>
    </source>
</reference>
<organism evidence="1">
    <name type="scientific">viral metagenome</name>
    <dbReference type="NCBI Taxonomy" id="1070528"/>
    <lineage>
        <taxon>unclassified sequences</taxon>
        <taxon>metagenomes</taxon>
        <taxon>organismal metagenomes</taxon>
    </lineage>
</organism>
<dbReference type="AlphaFoldDB" id="A0A6C0CLS4"/>
<evidence type="ECO:0000313" key="1">
    <source>
        <dbReference type="EMBL" id="QHT05102.1"/>
    </source>
</evidence>
<protein>
    <submittedName>
        <fullName evidence="1">Uncharacterized protein</fullName>
    </submittedName>
</protein>
<sequence>MTDAAPDQELIEGTCPHCGIYIAVMKNEIACGIFRCGILKDGQQMNPHASREECEKTEVQAGCKKPFKFHENRFEVCDYI</sequence>
<dbReference type="EMBL" id="MN739449">
    <property type="protein sequence ID" value="QHT05102.1"/>
    <property type="molecule type" value="Genomic_DNA"/>
</dbReference>
<name>A0A6C0CLS4_9ZZZZ</name>